<dbReference type="InterPro" id="IPR009057">
    <property type="entry name" value="Homeodomain-like_sf"/>
</dbReference>
<evidence type="ECO:0000313" key="2">
    <source>
        <dbReference type="Proteomes" id="UP000092504"/>
    </source>
</evidence>
<dbReference type="AlphaFoldDB" id="A0A1B8P457"/>
<dbReference type="Gene3D" id="1.10.10.60">
    <property type="entry name" value="Homeodomain-like"/>
    <property type="match status" value="1"/>
</dbReference>
<accession>A0A1B8P457</accession>
<sequence>MARPTKYKAEYAEQARKLCLLGATNEELAAFFEVGITTLERWIKAHKEFRGALKDGKRIADAEVADKLHQRATGYRWTEQQAIKVKKDQYQEEVEIVEVEKEVPPDPTSMIFWLKNRDPERWRDKPANESGPEDMAAALAQIAEKLPG</sequence>
<protein>
    <submittedName>
        <fullName evidence="1">Uncharacterized protein</fullName>
    </submittedName>
</protein>
<reference evidence="1 2" key="1">
    <citation type="submission" date="2016-06" db="EMBL/GenBank/DDBJ databases">
        <title>Genome sequence of halotolerant plant growth promoting strain of Halomonas elongata HEK1 isolated from salterns of Rann of Kutch, Gujarat, India.</title>
        <authorList>
            <person name="Gaba S."/>
            <person name="Singh R.N."/>
            <person name="Abrol S."/>
            <person name="Kaushik R."/>
            <person name="Saxena A.K."/>
        </authorList>
    </citation>
    <scope>NUCLEOTIDE SEQUENCE [LARGE SCALE GENOMIC DNA]</scope>
    <source>
        <strain evidence="1 2">HEK1</strain>
    </source>
</reference>
<comment type="caution">
    <text evidence="1">The sequence shown here is derived from an EMBL/GenBank/DDBJ whole genome shotgun (WGS) entry which is preliminary data.</text>
</comment>
<dbReference type="EMBL" id="MAJD01000001">
    <property type="protein sequence ID" value="OBX36973.1"/>
    <property type="molecule type" value="Genomic_DNA"/>
</dbReference>
<dbReference type="Proteomes" id="UP000092504">
    <property type="component" value="Unassembled WGS sequence"/>
</dbReference>
<organism evidence="1 2">
    <name type="scientific">Halomonas elongata</name>
    <dbReference type="NCBI Taxonomy" id="2746"/>
    <lineage>
        <taxon>Bacteria</taxon>
        <taxon>Pseudomonadati</taxon>
        <taxon>Pseudomonadota</taxon>
        <taxon>Gammaproteobacteria</taxon>
        <taxon>Oceanospirillales</taxon>
        <taxon>Halomonadaceae</taxon>
        <taxon>Halomonas</taxon>
    </lineage>
</organism>
<dbReference type="SUPFAM" id="SSF46689">
    <property type="entry name" value="Homeodomain-like"/>
    <property type="match status" value="1"/>
</dbReference>
<evidence type="ECO:0000313" key="1">
    <source>
        <dbReference type="EMBL" id="OBX36973.1"/>
    </source>
</evidence>
<proteinExistence type="predicted"/>
<name>A0A1B8P457_HALEL</name>
<gene>
    <name evidence="1" type="ORF">A8U91_01321</name>
</gene>